<dbReference type="InterPro" id="IPR002156">
    <property type="entry name" value="RNaseH_domain"/>
</dbReference>
<dbReference type="AlphaFoldDB" id="A0A444ZTZ6"/>
<keyword evidence="1" id="KW-0812">Transmembrane</keyword>
<keyword evidence="1" id="KW-1133">Transmembrane helix</keyword>
<evidence type="ECO:0000259" key="2">
    <source>
        <dbReference type="Pfam" id="PF13456"/>
    </source>
</evidence>
<dbReference type="InterPro" id="IPR053151">
    <property type="entry name" value="RNase_H-like"/>
</dbReference>
<evidence type="ECO:0000256" key="1">
    <source>
        <dbReference type="SAM" id="Phobius"/>
    </source>
</evidence>
<evidence type="ECO:0000313" key="4">
    <source>
        <dbReference type="EMBL" id="RYR17534.1"/>
    </source>
</evidence>
<dbReference type="Gene3D" id="3.30.420.10">
    <property type="entry name" value="Ribonuclease H-like superfamily/Ribonuclease H"/>
    <property type="match status" value="1"/>
</dbReference>
<dbReference type="GO" id="GO:0004523">
    <property type="term" value="F:RNA-DNA hybrid ribonuclease activity"/>
    <property type="evidence" value="ECO:0007669"/>
    <property type="project" value="InterPro"/>
</dbReference>
<dbReference type="Pfam" id="PF13456">
    <property type="entry name" value="RVT_3"/>
    <property type="match status" value="1"/>
</dbReference>
<keyword evidence="5" id="KW-1185">Reference proteome</keyword>
<dbReference type="InterPro" id="IPR044730">
    <property type="entry name" value="RNase_H-like_dom_plant"/>
</dbReference>
<keyword evidence="1" id="KW-0472">Membrane</keyword>
<dbReference type="InterPro" id="IPR026960">
    <property type="entry name" value="RVT-Znf"/>
</dbReference>
<gene>
    <name evidence="4" type="ORF">Ahy_B03g062245</name>
</gene>
<dbReference type="Proteomes" id="UP000289738">
    <property type="component" value="Chromosome B03"/>
</dbReference>
<organism evidence="4 5">
    <name type="scientific">Arachis hypogaea</name>
    <name type="common">Peanut</name>
    <dbReference type="NCBI Taxonomy" id="3818"/>
    <lineage>
        <taxon>Eukaryota</taxon>
        <taxon>Viridiplantae</taxon>
        <taxon>Streptophyta</taxon>
        <taxon>Embryophyta</taxon>
        <taxon>Tracheophyta</taxon>
        <taxon>Spermatophyta</taxon>
        <taxon>Magnoliopsida</taxon>
        <taxon>eudicotyledons</taxon>
        <taxon>Gunneridae</taxon>
        <taxon>Pentapetalae</taxon>
        <taxon>rosids</taxon>
        <taxon>fabids</taxon>
        <taxon>Fabales</taxon>
        <taxon>Fabaceae</taxon>
        <taxon>Papilionoideae</taxon>
        <taxon>50 kb inversion clade</taxon>
        <taxon>dalbergioids sensu lato</taxon>
        <taxon>Dalbergieae</taxon>
        <taxon>Pterocarpus clade</taxon>
        <taxon>Arachis</taxon>
    </lineage>
</organism>
<dbReference type="STRING" id="3818.A0A444ZTZ6"/>
<dbReference type="GO" id="GO:0003676">
    <property type="term" value="F:nucleic acid binding"/>
    <property type="evidence" value="ECO:0007669"/>
    <property type="project" value="InterPro"/>
</dbReference>
<evidence type="ECO:0000259" key="3">
    <source>
        <dbReference type="Pfam" id="PF13966"/>
    </source>
</evidence>
<evidence type="ECO:0000313" key="5">
    <source>
        <dbReference type="Proteomes" id="UP000289738"/>
    </source>
</evidence>
<proteinExistence type="predicted"/>
<dbReference type="SUPFAM" id="SSF53098">
    <property type="entry name" value="Ribonuclease H-like"/>
    <property type="match status" value="1"/>
</dbReference>
<feature type="domain" description="RNase H type-1" evidence="2">
    <location>
        <begin position="182"/>
        <end position="302"/>
    </location>
</feature>
<protein>
    <submittedName>
        <fullName evidence="4">Uncharacterized protein</fullName>
    </submittedName>
</protein>
<dbReference type="InterPro" id="IPR036397">
    <property type="entry name" value="RNaseH_sf"/>
</dbReference>
<dbReference type="InterPro" id="IPR012337">
    <property type="entry name" value="RNaseH-like_sf"/>
</dbReference>
<dbReference type="EMBL" id="SDMP01000013">
    <property type="protein sequence ID" value="RYR17534.1"/>
    <property type="molecule type" value="Genomic_DNA"/>
</dbReference>
<feature type="transmembrane region" description="Helical" evidence="1">
    <location>
        <begin position="334"/>
        <end position="353"/>
    </location>
</feature>
<name>A0A444ZTZ6_ARAHY</name>
<feature type="domain" description="Reverse transcriptase zinc-binding" evidence="3">
    <location>
        <begin position="3"/>
        <end position="76"/>
    </location>
</feature>
<accession>A0A444ZTZ6</accession>
<sequence length="365" mass="41801">MKDQQAPNKNFRLVWNWQGPERVKIFLWLVTHNAIFTNSERRRRHLTNDDSCPRCQCQEESAIHVLRDCPYAKSIWQRLNPPNGTNFFFNTDLNEWLFQNLMANNSWNCLFGVALSSIWYFRNKLVFNGESVHVTTAVNQIRARSKEFFRIARSNLKPHNFQAAGDSLISWSRPDEGYIKVNVDGSWFGHTNNAACGGVFRDSNGRFLKGFSSNLGNYSIMHAELWAVIHGLNIATANGYQNLIVESDSAEAINFINHGCRPTHPCTPLIQDICILAARVHKVTWLHSLCEANSVADLLAKKGQELPVGLHLFYQAPHFINFALLRDCFETLRLRGLEVFSFAVLLFPFLWVLDPLVHQKKKVIA</sequence>
<dbReference type="PANTHER" id="PTHR47723:SF19">
    <property type="entry name" value="POLYNUCLEOTIDYL TRANSFERASE, RIBONUCLEASE H-LIKE SUPERFAMILY PROTEIN"/>
    <property type="match status" value="1"/>
</dbReference>
<dbReference type="CDD" id="cd06222">
    <property type="entry name" value="RNase_H_like"/>
    <property type="match status" value="1"/>
</dbReference>
<reference evidence="4 5" key="1">
    <citation type="submission" date="2019-01" db="EMBL/GenBank/DDBJ databases">
        <title>Sequencing of cultivated peanut Arachis hypogaea provides insights into genome evolution and oil improvement.</title>
        <authorList>
            <person name="Chen X."/>
        </authorList>
    </citation>
    <scope>NUCLEOTIDE SEQUENCE [LARGE SCALE GENOMIC DNA]</scope>
    <source>
        <strain evidence="5">cv. Fuhuasheng</strain>
        <tissue evidence="4">Leaves</tissue>
    </source>
</reference>
<comment type="caution">
    <text evidence="4">The sequence shown here is derived from an EMBL/GenBank/DDBJ whole genome shotgun (WGS) entry which is preliminary data.</text>
</comment>
<dbReference type="Pfam" id="PF13966">
    <property type="entry name" value="zf-RVT"/>
    <property type="match status" value="1"/>
</dbReference>
<dbReference type="PANTHER" id="PTHR47723">
    <property type="entry name" value="OS05G0353850 PROTEIN"/>
    <property type="match status" value="1"/>
</dbReference>